<accession>A0A644XK44</accession>
<feature type="region of interest" description="Disordered" evidence="1">
    <location>
        <begin position="109"/>
        <end position="192"/>
    </location>
</feature>
<dbReference type="InterPro" id="IPR024560">
    <property type="entry name" value="UPF0313_C"/>
</dbReference>
<feature type="compositionally biased region" description="Basic and acidic residues" evidence="1">
    <location>
        <begin position="109"/>
        <end position="167"/>
    </location>
</feature>
<dbReference type="InterPro" id="IPR022946">
    <property type="entry name" value="UPF0313"/>
</dbReference>
<feature type="domain" description="UPF0313" evidence="2">
    <location>
        <begin position="27"/>
        <end position="159"/>
    </location>
</feature>
<reference evidence="3" key="1">
    <citation type="submission" date="2019-08" db="EMBL/GenBank/DDBJ databases">
        <authorList>
            <person name="Kucharzyk K."/>
            <person name="Murdoch R.W."/>
            <person name="Higgins S."/>
            <person name="Loffler F."/>
        </authorList>
    </citation>
    <scope>NUCLEOTIDE SEQUENCE</scope>
</reference>
<evidence type="ECO:0000256" key="1">
    <source>
        <dbReference type="SAM" id="MobiDB-lite"/>
    </source>
</evidence>
<evidence type="ECO:0000259" key="2">
    <source>
        <dbReference type="Pfam" id="PF11842"/>
    </source>
</evidence>
<dbReference type="PANTHER" id="PTHR32331:SF0">
    <property type="entry name" value="UPF0313 PROTEIN YGIQ"/>
    <property type="match status" value="1"/>
</dbReference>
<dbReference type="PANTHER" id="PTHR32331">
    <property type="entry name" value="UPF0313 PROTEIN YGIQ"/>
    <property type="match status" value="1"/>
</dbReference>
<proteinExistence type="predicted"/>
<dbReference type="Pfam" id="PF11842">
    <property type="entry name" value="DUF3362"/>
    <property type="match status" value="1"/>
</dbReference>
<organism evidence="3">
    <name type="scientific">bioreactor metagenome</name>
    <dbReference type="NCBI Taxonomy" id="1076179"/>
    <lineage>
        <taxon>unclassified sequences</taxon>
        <taxon>metagenomes</taxon>
        <taxon>ecological metagenomes</taxon>
    </lineage>
</organism>
<dbReference type="EMBL" id="VSSQ01002635">
    <property type="protein sequence ID" value="MPM16562.1"/>
    <property type="molecule type" value="Genomic_DNA"/>
</dbReference>
<sequence length="192" mass="21945">MSSHPGCSIKEAVELAEYLRDIKYQPEQVQDFYPTPGTLSTTMFYTGLDPLTMQEVHVPKTRHEKAMQRALLQYKDPMKYDLVYSALVEAGREDLIGFGENCLIKPRKNKGEVRTEGKKDSLNNERKSMKNHTSKKDDYKKAREKAKGSKDKNMADKPKLGNRKEKSLINQGLGKKNNKASKYNEGKKSSKR</sequence>
<comment type="caution">
    <text evidence="3">The sequence shown here is derived from an EMBL/GenBank/DDBJ whole genome shotgun (WGS) entry which is preliminary data.</text>
</comment>
<evidence type="ECO:0000313" key="3">
    <source>
        <dbReference type="EMBL" id="MPM16562.1"/>
    </source>
</evidence>
<name>A0A644XK44_9ZZZZ</name>
<feature type="compositionally biased region" description="Basic and acidic residues" evidence="1">
    <location>
        <begin position="182"/>
        <end position="192"/>
    </location>
</feature>
<gene>
    <name evidence="3" type="ORF">SDC9_62943</name>
</gene>
<dbReference type="AlphaFoldDB" id="A0A644XK44"/>
<protein>
    <recommendedName>
        <fullName evidence="2">UPF0313 domain-containing protein</fullName>
    </recommendedName>
</protein>